<comment type="similarity">
    <text evidence="1">Belongs to the protein kinase superfamily. ADCK protein kinase family.</text>
</comment>
<feature type="transmembrane region" description="Helical" evidence="2">
    <location>
        <begin position="505"/>
        <end position="525"/>
    </location>
</feature>
<proteinExistence type="inferred from homology"/>
<reference evidence="5" key="1">
    <citation type="journal article" date="2019" name="Int. J. Syst. Evol. Microbiol.">
        <title>The Global Catalogue of Microorganisms (GCM) 10K type strain sequencing project: providing services to taxonomists for standard genome sequencing and annotation.</title>
        <authorList>
            <consortium name="The Broad Institute Genomics Platform"/>
            <consortium name="The Broad Institute Genome Sequencing Center for Infectious Disease"/>
            <person name="Wu L."/>
            <person name="Ma J."/>
        </authorList>
    </citation>
    <scope>NUCLEOTIDE SEQUENCE [LARGE SCALE GENOMIC DNA]</scope>
    <source>
        <strain evidence="5">CGMCC 1.15474</strain>
    </source>
</reference>
<evidence type="ECO:0000256" key="2">
    <source>
        <dbReference type="SAM" id="Phobius"/>
    </source>
</evidence>
<keyword evidence="2" id="KW-1133">Transmembrane helix</keyword>
<dbReference type="EMBL" id="JBHUIK010000001">
    <property type="protein sequence ID" value="MFD2212677.1"/>
    <property type="molecule type" value="Genomic_DNA"/>
</dbReference>
<keyword evidence="2" id="KW-0812">Transmembrane</keyword>
<dbReference type="Gene3D" id="1.10.510.10">
    <property type="entry name" value="Transferase(Phosphotransferase) domain 1"/>
    <property type="match status" value="1"/>
</dbReference>
<dbReference type="InterPro" id="IPR004147">
    <property type="entry name" value="ABC1_dom"/>
</dbReference>
<comment type="caution">
    <text evidence="4">The sequence shown here is derived from an EMBL/GenBank/DDBJ whole genome shotgun (WGS) entry which is preliminary data.</text>
</comment>
<dbReference type="Pfam" id="PF03109">
    <property type="entry name" value="ABC1"/>
    <property type="match status" value="1"/>
</dbReference>
<dbReference type="InterPro" id="IPR050154">
    <property type="entry name" value="UbiB_kinase"/>
</dbReference>
<evidence type="ECO:0000259" key="3">
    <source>
        <dbReference type="PROSITE" id="PS50011"/>
    </source>
</evidence>
<feature type="domain" description="Protein kinase" evidence="3">
    <location>
        <begin position="114"/>
        <end position="418"/>
    </location>
</feature>
<keyword evidence="5" id="KW-1185">Reference proteome</keyword>
<evidence type="ECO:0000256" key="1">
    <source>
        <dbReference type="ARBA" id="ARBA00009670"/>
    </source>
</evidence>
<keyword evidence="4" id="KW-0418">Kinase</keyword>
<protein>
    <submittedName>
        <fullName evidence="4">ABC1 kinase family protein</fullName>
    </submittedName>
</protein>
<feature type="transmembrane region" description="Helical" evidence="2">
    <location>
        <begin position="483"/>
        <end position="499"/>
    </location>
</feature>
<dbReference type="Proteomes" id="UP001597318">
    <property type="component" value="Unassembled WGS sequence"/>
</dbReference>
<keyword evidence="4" id="KW-0808">Transferase</keyword>
<dbReference type="GO" id="GO:0016301">
    <property type="term" value="F:kinase activity"/>
    <property type="evidence" value="ECO:0007669"/>
    <property type="project" value="UniProtKB-KW"/>
</dbReference>
<name>A0ABW5BRA5_9BACI</name>
<evidence type="ECO:0000313" key="4">
    <source>
        <dbReference type="EMBL" id="MFD2212677.1"/>
    </source>
</evidence>
<evidence type="ECO:0000313" key="5">
    <source>
        <dbReference type="Proteomes" id="UP001597318"/>
    </source>
</evidence>
<dbReference type="RefSeq" id="WP_379050016.1">
    <property type="nucleotide sequence ID" value="NZ_JBHUIK010000001.1"/>
</dbReference>
<gene>
    <name evidence="4" type="ORF">ACFSKK_03015</name>
</gene>
<dbReference type="CDD" id="cd05121">
    <property type="entry name" value="ABC1_ADCK3-like"/>
    <property type="match status" value="1"/>
</dbReference>
<sequence>MKIRNKWVRMSKVLLLFFSIFIRIYWFKLRQRSEQEWDLLWEKIGGDFRKTLFELEGLLIKVGQILSIRTDLLPHSFIKQIQDLTDKVPPSEWKEIKAVIEGEWGCELNKNLHSIEKASIASASIGEVYQAVLNNGEKVAIKVQRPQIQSIVSIDFRTLGIIIWFADRFVPVPKGFINFQVLYKELKHVIEQELDFQKEMNSLLFFKERFKEYDDVKIPHVYSDLCTSKIIVMEWVEGVRLTNDKALETLELSREKLAQRLLKIFLPQWLEPGIFHADPHPGNILIAKDGQVILLDFGMVGEITKKDASYFQSLIGSLLAKDYSKAVECLSQLGFLHPQADFRTMEKLLAELVSFDTATLKETDLIQLKMEMNDMIQALPIQVPTRFIFLGRSVVTIEGILRQVAPEAEILELGRPVFMRWLQKQGNSKWTFLWQWAQSQPVFKVVHSVNEFLRLPQKLESIKEKEQRRHFQFVIFENNKKQFFLLLLIGLIGFCLGLYSGQSVIWQLSTAIGFISIIGYFICSFKQKKWMKYMQERK</sequence>
<accession>A0ABW5BRA5</accession>
<dbReference type="InterPro" id="IPR011009">
    <property type="entry name" value="Kinase-like_dom_sf"/>
</dbReference>
<keyword evidence="2" id="KW-0472">Membrane</keyword>
<organism evidence="4 5">
    <name type="scientific">Metabacillus endolithicus</name>
    <dbReference type="NCBI Taxonomy" id="1535204"/>
    <lineage>
        <taxon>Bacteria</taxon>
        <taxon>Bacillati</taxon>
        <taxon>Bacillota</taxon>
        <taxon>Bacilli</taxon>
        <taxon>Bacillales</taxon>
        <taxon>Bacillaceae</taxon>
        <taxon>Metabacillus</taxon>
    </lineage>
</organism>
<dbReference type="PANTHER" id="PTHR10566">
    <property type="entry name" value="CHAPERONE-ACTIVITY OF BC1 COMPLEX CABC1 -RELATED"/>
    <property type="match status" value="1"/>
</dbReference>
<dbReference type="PROSITE" id="PS50011">
    <property type="entry name" value="PROTEIN_KINASE_DOM"/>
    <property type="match status" value="1"/>
</dbReference>
<dbReference type="InterPro" id="IPR000719">
    <property type="entry name" value="Prot_kinase_dom"/>
</dbReference>
<dbReference type="SUPFAM" id="SSF56112">
    <property type="entry name" value="Protein kinase-like (PK-like)"/>
    <property type="match status" value="1"/>
</dbReference>
<dbReference type="PANTHER" id="PTHR10566:SF113">
    <property type="entry name" value="PROTEIN ACTIVITY OF BC1 COMPLEX KINASE 7, CHLOROPLASTIC"/>
    <property type="match status" value="1"/>
</dbReference>